<geneLocation type="plasmid" evidence="1 2">
    <name>2</name>
</geneLocation>
<protein>
    <submittedName>
        <fullName evidence="1">Uncharacterized protein</fullName>
    </submittedName>
</protein>
<keyword evidence="2" id="KW-1185">Reference proteome</keyword>
<gene>
    <name evidence="1" type="ORF">MECH1_V1_P0196</name>
</gene>
<keyword evidence="1" id="KW-0614">Plasmid</keyword>
<dbReference type="EMBL" id="OZ026885">
    <property type="protein sequence ID" value="CAL1242128.1"/>
    <property type="molecule type" value="Genomic_DNA"/>
</dbReference>
<proteinExistence type="predicted"/>
<evidence type="ECO:0000313" key="1">
    <source>
        <dbReference type="EMBL" id="CAL1242128.1"/>
    </source>
</evidence>
<organism evidence="1 2">
    <name type="scientific">Candidatus Methylocalor cossyra</name>
    <dbReference type="NCBI Taxonomy" id="3108543"/>
    <lineage>
        <taxon>Bacteria</taxon>
        <taxon>Pseudomonadati</taxon>
        <taxon>Pseudomonadota</taxon>
        <taxon>Gammaproteobacteria</taxon>
        <taxon>Methylococcales</taxon>
        <taxon>Methylococcaceae</taxon>
        <taxon>Candidatus Methylocalor</taxon>
    </lineage>
</organism>
<evidence type="ECO:0000313" key="2">
    <source>
        <dbReference type="Proteomes" id="UP001497493"/>
    </source>
</evidence>
<sequence length="55" mass="6170">MTTVMETALGPEILILFMVTEPAVFPHRRRRRGLTLCRAEDFRRLSGSGSPVPCP</sequence>
<reference evidence="1 2" key="1">
    <citation type="submission" date="2024-04" db="EMBL/GenBank/DDBJ databases">
        <authorList>
            <person name="Cremers G."/>
        </authorList>
    </citation>
    <scope>NUCLEOTIDE SEQUENCE [LARGE SCALE GENOMIC DNA]</scope>
    <source>
        <strain evidence="1">MeCH1-AG</strain>
        <plasmid evidence="1 2">2</plasmid>
    </source>
</reference>
<name>A0ABP1CCZ8_9GAMM</name>
<dbReference type="Proteomes" id="UP001497493">
    <property type="component" value="Plasmid 2"/>
</dbReference>
<accession>A0ABP1CCZ8</accession>